<dbReference type="Proteomes" id="UP000018372">
    <property type="component" value="Unassembled WGS sequence"/>
</dbReference>
<comment type="caution">
    <text evidence="1">The sequence shown here is derived from an EMBL/GenBank/DDBJ whole genome shotgun (WGS) entry which is preliminary data.</text>
</comment>
<dbReference type="Pfam" id="PF20338">
    <property type="entry name" value="DUF6633"/>
    <property type="match status" value="1"/>
</dbReference>
<name>R5VJV4_9BACT</name>
<sequence length="147" mass="17484">MEDTQVAFTTDMIIEEYPYFKVDDMKLALRNGMKGKYGEIYNRLDGSVIMGWLRQYNRERCARADILSYNDHKQLNEAESNGLYYEDYRRMLQEKAANGDQEAQKALNRSNDTLAFMKRKSLEKRRKMLEKYEQKEALRNKVQQEGT</sequence>
<protein>
    <submittedName>
        <fullName evidence="1">Uncharacterized protein</fullName>
    </submittedName>
</protein>
<reference evidence="1" key="1">
    <citation type="submission" date="2012-11" db="EMBL/GenBank/DDBJ databases">
        <title>Dependencies among metagenomic species, viruses, plasmids and units of genetic variation.</title>
        <authorList>
            <person name="Nielsen H.B."/>
            <person name="Almeida M."/>
            <person name="Juncker A.S."/>
            <person name="Rasmussen S."/>
            <person name="Li J."/>
            <person name="Sunagawa S."/>
            <person name="Plichta D."/>
            <person name="Gautier L."/>
            <person name="Le Chatelier E."/>
            <person name="Peletier E."/>
            <person name="Bonde I."/>
            <person name="Nielsen T."/>
            <person name="Manichanh C."/>
            <person name="Arumugam M."/>
            <person name="Batto J."/>
            <person name="Santos M.B.Q.D."/>
            <person name="Blom N."/>
            <person name="Borruel N."/>
            <person name="Burgdorf K.S."/>
            <person name="Boumezbeur F."/>
            <person name="Casellas F."/>
            <person name="Dore J."/>
            <person name="Guarner F."/>
            <person name="Hansen T."/>
            <person name="Hildebrand F."/>
            <person name="Kaas R.S."/>
            <person name="Kennedy S."/>
            <person name="Kristiansen K."/>
            <person name="Kultima J.R."/>
            <person name="Leonard P."/>
            <person name="Levenez F."/>
            <person name="Lund O."/>
            <person name="Moumen B."/>
            <person name="Le Paslier D."/>
            <person name="Pons N."/>
            <person name="Pedersen O."/>
            <person name="Prifti E."/>
            <person name="Qin J."/>
            <person name="Raes J."/>
            <person name="Tap J."/>
            <person name="Tims S."/>
            <person name="Ussery D.W."/>
            <person name="Yamada T."/>
            <person name="MetaHit consortium"/>
            <person name="Renault P."/>
            <person name="Sicheritz-Ponten T."/>
            <person name="Bork P."/>
            <person name="Wang J."/>
            <person name="Brunak S."/>
            <person name="Ehrlich S.D."/>
        </authorList>
    </citation>
    <scope>NUCLEOTIDE SEQUENCE [LARGE SCALE GENOMIC DNA]</scope>
</reference>
<dbReference type="EMBL" id="CBAT010000199">
    <property type="protein sequence ID" value="CCZ88069.1"/>
    <property type="molecule type" value="Genomic_DNA"/>
</dbReference>
<gene>
    <name evidence="1" type="ORF">BN536_00385</name>
</gene>
<dbReference type="InterPro" id="IPR046573">
    <property type="entry name" value="DUF6633"/>
</dbReference>
<organism evidence="1 2">
    <name type="scientific">Phocaeicola plebeius CAG:211</name>
    <dbReference type="NCBI Taxonomy" id="1263052"/>
    <lineage>
        <taxon>Bacteria</taxon>
        <taxon>Pseudomonadati</taxon>
        <taxon>Bacteroidota</taxon>
        <taxon>Bacteroidia</taxon>
        <taxon>Bacteroidales</taxon>
        <taxon>Bacteroidaceae</taxon>
        <taxon>Phocaeicola</taxon>
    </lineage>
</organism>
<dbReference type="AlphaFoldDB" id="R5VJV4"/>
<accession>R5VJV4</accession>
<proteinExistence type="predicted"/>
<evidence type="ECO:0000313" key="1">
    <source>
        <dbReference type="EMBL" id="CCZ88069.1"/>
    </source>
</evidence>
<evidence type="ECO:0000313" key="2">
    <source>
        <dbReference type="Proteomes" id="UP000018372"/>
    </source>
</evidence>